<dbReference type="Pfam" id="PF13385">
    <property type="entry name" value="Laminin_G_3"/>
    <property type="match status" value="1"/>
</dbReference>
<gene>
    <name evidence="1" type="ORF">PF008_g16428</name>
</gene>
<dbReference type="InterPro" id="IPR013320">
    <property type="entry name" value="ConA-like_dom_sf"/>
</dbReference>
<reference evidence="1 2" key="1">
    <citation type="submission" date="2018-09" db="EMBL/GenBank/DDBJ databases">
        <title>Genomic investigation of the strawberry pathogen Phytophthora fragariae indicates pathogenicity is determined by transcriptional variation in three key races.</title>
        <authorList>
            <person name="Adams T.M."/>
            <person name="Armitage A.D."/>
            <person name="Sobczyk M.K."/>
            <person name="Bates H.J."/>
            <person name="Dunwell J.M."/>
            <person name="Nellist C.F."/>
            <person name="Harrison R.J."/>
        </authorList>
    </citation>
    <scope>NUCLEOTIDE SEQUENCE [LARGE SCALE GENOMIC DNA]</scope>
    <source>
        <strain evidence="1 2">NOV-77</strain>
    </source>
</reference>
<dbReference type="Proteomes" id="UP000486351">
    <property type="component" value="Unassembled WGS sequence"/>
</dbReference>
<evidence type="ECO:0008006" key="3">
    <source>
        <dbReference type="Google" id="ProtNLM"/>
    </source>
</evidence>
<dbReference type="EMBL" id="QXFY01001128">
    <property type="protein sequence ID" value="KAE9327330.1"/>
    <property type="molecule type" value="Genomic_DNA"/>
</dbReference>
<name>A0A6G0RCD6_9STRA</name>
<evidence type="ECO:0000313" key="1">
    <source>
        <dbReference type="EMBL" id="KAE9327330.1"/>
    </source>
</evidence>
<dbReference type="Gene3D" id="1.20.1280.50">
    <property type="match status" value="1"/>
</dbReference>
<dbReference type="SUPFAM" id="SSF49899">
    <property type="entry name" value="Concanavalin A-like lectins/glucanases"/>
    <property type="match status" value="1"/>
</dbReference>
<evidence type="ECO:0000313" key="2">
    <source>
        <dbReference type="Proteomes" id="UP000486351"/>
    </source>
</evidence>
<proteinExistence type="predicted"/>
<dbReference type="SUPFAM" id="SSF81383">
    <property type="entry name" value="F-box domain"/>
    <property type="match status" value="1"/>
</dbReference>
<dbReference type="Gene3D" id="2.60.120.200">
    <property type="match status" value="1"/>
</dbReference>
<comment type="caution">
    <text evidence="1">The sequence shown here is derived from an EMBL/GenBank/DDBJ whole genome shotgun (WGS) entry which is preliminary data.</text>
</comment>
<protein>
    <recommendedName>
        <fullName evidence="3">F-box domain-containing protein</fullName>
    </recommendedName>
</protein>
<dbReference type="InterPro" id="IPR036047">
    <property type="entry name" value="F-box-like_dom_sf"/>
</dbReference>
<sequence length="376" mass="42965">MGESTGQSCTSSTDDTEVELKRLYMTELKDRRDPSFLDPPHVSKMEAIGRVGIISPHQLPVDIVESLCSLLTGFDALSLSQTNSWWRNYLSDESFWQSRLQGSTAVENCQESWKKKYAQSRPMVFKALMMKDKSELLDACVYLTYQAEQRRRDVHRPSHFQLTHVGTESFSFDLWFSLLPASSEEYFGGIIYGLQSCSREGRQWSHYHQQFVMVSSTGDLYCSVLAGKYAVASDLQPNRWYHVALTYDHNYQRQEVFLDGEKVWSVLGTRHDEWSHLTRGQVGTGCVTSNTLNCPFRGHIGWYGFHGVVDAFRVWRGVLSQDDVKLLANGGELTTERLRAAAKPNSATTWQRKLQLNVQLAKCTRPAEGRTIQYEE</sequence>
<organism evidence="1 2">
    <name type="scientific">Phytophthora fragariae</name>
    <dbReference type="NCBI Taxonomy" id="53985"/>
    <lineage>
        <taxon>Eukaryota</taxon>
        <taxon>Sar</taxon>
        <taxon>Stramenopiles</taxon>
        <taxon>Oomycota</taxon>
        <taxon>Peronosporomycetes</taxon>
        <taxon>Peronosporales</taxon>
        <taxon>Peronosporaceae</taxon>
        <taxon>Phytophthora</taxon>
    </lineage>
</organism>
<dbReference type="AlphaFoldDB" id="A0A6G0RCD6"/>
<accession>A0A6G0RCD6</accession>